<organism evidence="4 5">
    <name type="scientific">Paenibacillus ginsengarvi</name>
    <dbReference type="NCBI Taxonomy" id="400777"/>
    <lineage>
        <taxon>Bacteria</taxon>
        <taxon>Bacillati</taxon>
        <taxon>Bacillota</taxon>
        <taxon>Bacilli</taxon>
        <taxon>Bacillales</taxon>
        <taxon>Paenibacillaceae</taxon>
        <taxon>Paenibacillus</taxon>
    </lineage>
</organism>
<dbReference type="RefSeq" id="WP_120746425.1">
    <property type="nucleotide sequence ID" value="NZ_RBAH01000004.1"/>
</dbReference>
<sequence length="357" mass="40075">MRIGRTVREVIDAGRDNPFANDGTKRRFMISVYYPSGDTDQGARKLVYPELFHPGEETAIRFFEQSGADLAALNALRTNVYHNLNLPEDARRFPVIIHAPAFGVERDMYWFHVSKLVARGFIVVTVGATYESVFTVFPEGAYVKQLKPLAELTSDDSVEWERLLTIRADDIRYVLDLLPKLDETDELLRNRLDTQRIGLIGHSLGGAAVYRVIQRDSRPKAAVLLDPSLHLFGTDRQPINTPVLLMRQQSSTYELVILDGWKERLARETRDGQQFLANVLKGYRSFVKVCGAHHLTFSDVPLHLGESDVAVKHQAITEAASSFFEEFVCGQGGRYTEGKNEEFSGICEIGSDGNPLG</sequence>
<dbReference type="GO" id="GO:0016042">
    <property type="term" value="P:lipid catabolic process"/>
    <property type="evidence" value="ECO:0007669"/>
    <property type="project" value="UniProtKB-KW"/>
</dbReference>
<dbReference type="SUPFAM" id="SSF53474">
    <property type="entry name" value="alpha/beta-Hydrolases"/>
    <property type="match status" value="1"/>
</dbReference>
<dbReference type="OrthoDB" id="9814760at2"/>
<accession>A0A3B0CJ43</accession>
<evidence type="ECO:0000256" key="3">
    <source>
        <dbReference type="ARBA" id="ARBA00023098"/>
    </source>
</evidence>
<gene>
    <name evidence="4" type="ORF">D7M11_06820</name>
</gene>
<protein>
    <submittedName>
        <fullName evidence="4">Alpha/beta fold hydrolase</fullName>
    </submittedName>
</protein>
<keyword evidence="3" id="KW-0443">Lipid metabolism</keyword>
<dbReference type="InterPro" id="IPR029058">
    <property type="entry name" value="AB_hydrolase_fold"/>
</dbReference>
<dbReference type="GO" id="GO:0003847">
    <property type="term" value="F:1-alkyl-2-acetylglycerophosphocholine esterase activity"/>
    <property type="evidence" value="ECO:0007669"/>
    <property type="project" value="TreeGrafter"/>
</dbReference>
<keyword evidence="1 4" id="KW-0378">Hydrolase</keyword>
<keyword evidence="2" id="KW-0442">Lipid degradation</keyword>
<dbReference type="PANTHER" id="PTHR10272">
    <property type="entry name" value="PLATELET-ACTIVATING FACTOR ACETYLHYDROLASE"/>
    <property type="match status" value="1"/>
</dbReference>
<dbReference type="Proteomes" id="UP000282311">
    <property type="component" value="Unassembled WGS sequence"/>
</dbReference>
<dbReference type="EMBL" id="RBAH01000004">
    <property type="protein sequence ID" value="RKN85403.1"/>
    <property type="molecule type" value="Genomic_DNA"/>
</dbReference>
<dbReference type="Gene3D" id="3.40.50.1820">
    <property type="entry name" value="alpha/beta hydrolase"/>
    <property type="match status" value="1"/>
</dbReference>
<dbReference type="AlphaFoldDB" id="A0A3B0CJ43"/>
<evidence type="ECO:0000256" key="1">
    <source>
        <dbReference type="ARBA" id="ARBA00022801"/>
    </source>
</evidence>
<reference evidence="4 5" key="1">
    <citation type="journal article" date="2007" name="Int. J. Syst. Evol. Microbiol.">
        <title>Paenibacillus ginsengarvi sp. nov., isolated from soil from ginseng cultivation.</title>
        <authorList>
            <person name="Yoon M.H."/>
            <person name="Ten L.N."/>
            <person name="Im W.T."/>
        </authorList>
    </citation>
    <scope>NUCLEOTIDE SEQUENCE [LARGE SCALE GENOMIC DNA]</scope>
    <source>
        <strain evidence="4 5">KCTC 13059</strain>
    </source>
</reference>
<proteinExistence type="predicted"/>
<evidence type="ECO:0000313" key="5">
    <source>
        <dbReference type="Proteomes" id="UP000282311"/>
    </source>
</evidence>
<keyword evidence="5" id="KW-1185">Reference proteome</keyword>
<dbReference type="Pfam" id="PF03403">
    <property type="entry name" value="PAF-AH_p_II"/>
    <property type="match status" value="1"/>
</dbReference>
<name>A0A3B0CJ43_9BACL</name>
<dbReference type="PANTHER" id="PTHR10272:SF0">
    <property type="entry name" value="PLATELET-ACTIVATING FACTOR ACETYLHYDROLASE"/>
    <property type="match status" value="1"/>
</dbReference>
<evidence type="ECO:0000313" key="4">
    <source>
        <dbReference type="EMBL" id="RKN85403.1"/>
    </source>
</evidence>
<comment type="caution">
    <text evidence="4">The sequence shown here is derived from an EMBL/GenBank/DDBJ whole genome shotgun (WGS) entry which is preliminary data.</text>
</comment>
<evidence type="ECO:0000256" key="2">
    <source>
        <dbReference type="ARBA" id="ARBA00022963"/>
    </source>
</evidence>